<keyword evidence="2" id="KW-1185">Reference proteome</keyword>
<organism evidence="1">
    <name type="scientific">Mucor ambiguus</name>
    <dbReference type="NCBI Taxonomy" id="91626"/>
    <lineage>
        <taxon>Eukaryota</taxon>
        <taxon>Fungi</taxon>
        <taxon>Fungi incertae sedis</taxon>
        <taxon>Mucoromycota</taxon>
        <taxon>Mucoromycotina</taxon>
        <taxon>Mucoromycetes</taxon>
        <taxon>Mucorales</taxon>
        <taxon>Mucorineae</taxon>
        <taxon>Mucoraceae</taxon>
        <taxon>Mucor</taxon>
    </lineage>
</organism>
<gene>
    <name evidence="1" type="ORF">MAM1_0285c09241</name>
</gene>
<dbReference type="OrthoDB" id="2281467at2759"/>
<name>A0A0C9MQI3_9FUNG</name>
<dbReference type="AlphaFoldDB" id="A0A0C9MQI3"/>
<proteinExistence type="predicted"/>
<protein>
    <submittedName>
        <fullName evidence="1">Uncharacterized protein</fullName>
    </submittedName>
</protein>
<sequence length="124" mass="14436">METEQTSPLYRQDPIMMIFFFEAKITGNNHRGNLRKLVRELKDSIKSMNVDGYSNVSTLGLLVKGSLCVPYLMEHSFDGIYRLFLIDQFHVPISRYEMSRDPCFQVNKSSFSGMMQAFHNLKAW</sequence>
<dbReference type="EMBL" id="DF836574">
    <property type="protein sequence ID" value="GAN09709.1"/>
    <property type="molecule type" value="Genomic_DNA"/>
</dbReference>
<accession>A0A0C9MQI3</accession>
<evidence type="ECO:0000313" key="1">
    <source>
        <dbReference type="EMBL" id="GAN09709.1"/>
    </source>
</evidence>
<dbReference type="Proteomes" id="UP000053815">
    <property type="component" value="Unassembled WGS sequence"/>
</dbReference>
<reference evidence="1" key="1">
    <citation type="submission" date="2014-09" db="EMBL/GenBank/DDBJ databases">
        <title>Draft genome sequence of an oleaginous Mucoromycotina fungus Mucor ambiguus NBRC6742.</title>
        <authorList>
            <person name="Takeda I."/>
            <person name="Yamane N."/>
            <person name="Morita T."/>
            <person name="Tamano K."/>
            <person name="Machida M."/>
            <person name="Baker S."/>
            <person name="Koike H."/>
        </authorList>
    </citation>
    <scope>NUCLEOTIDE SEQUENCE</scope>
    <source>
        <strain evidence="1">NBRC 6742</strain>
    </source>
</reference>
<evidence type="ECO:0000313" key="2">
    <source>
        <dbReference type="Proteomes" id="UP000053815"/>
    </source>
</evidence>